<name>A0A1Y0SUU4_9CAUD</name>
<sequence length="200" mass="22042">MKHQQTKDQRDFYAQLGAGSALARRALTHIRALQTQLGDTGQPFMYALESCGTPEFAEYCVSADPETLRENLGDTTEVNVIPVFKSQTGADNYRIAELERALAGVLFEFDDGVNGGRDERVPALDLARTLVAAAEVKKPTVDEVLADFCKVFDHANDCVYDPSQGLWGGFKMPMPGKPGYWQHAELLTANWHGYRSAKGV</sequence>
<gene>
    <name evidence="1" type="ORF">SKUL_61</name>
</gene>
<keyword evidence="2" id="KW-1185">Reference proteome</keyword>
<dbReference type="EMBL" id="MF042361">
    <property type="protein sequence ID" value="ARV77160.1"/>
    <property type="molecule type" value="Genomic_DNA"/>
</dbReference>
<evidence type="ECO:0000313" key="2">
    <source>
        <dbReference type="Proteomes" id="UP000221845"/>
    </source>
</evidence>
<protein>
    <submittedName>
        <fullName evidence="1">Uncharacterized protein</fullName>
    </submittedName>
</protein>
<organism evidence="1 2">
    <name type="scientific">Pseudomonas phage Skulduggery</name>
    <dbReference type="NCBI Taxonomy" id="2006671"/>
    <lineage>
        <taxon>Viruses</taxon>
        <taxon>Duplodnaviria</taxon>
        <taxon>Heunggongvirae</taxon>
        <taxon>Uroviricota</taxon>
        <taxon>Caudoviricetes</taxon>
        <taxon>Skulduggeryvirus</taxon>
        <taxon>Skulduggeryvirus skulduggery</taxon>
    </lineage>
</organism>
<dbReference type="Proteomes" id="UP000221845">
    <property type="component" value="Segment"/>
</dbReference>
<proteinExistence type="predicted"/>
<reference evidence="1 2" key="1">
    <citation type="submission" date="2017-05" db="EMBL/GenBank/DDBJ databases">
        <authorList>
            <person name="Song R."/>
            <person name="Chenine A.L."/>
            <person name="Ruprecht R.M."/>
        </authorList>
    </citation>
    <scope>NUCLEOTIDE SEQUENCE [LARGE SCALE GENOMIC DNA]</scope>
</reference>
<evidence type="ECO:0000313" key="1">
    <source>
        <dbReference type="EMBL" id="ARV77160.1"/>
    </source>
</evidence>
<accession>A0A1Y0SUU4</accession>